<gene>
    <name evidence="2" type="ORF">DFP72DRAFT_1173063</name>
</gene>
<dbReference type="Proteomes" id="UP000521943">
    <property type="component" value="Unassembled WGS sequence"/>
</dbReference>
<evidence type="ECO:0008006" key="4">
    <source>
        <dbReference type="Google" id="ProtNLM"/>
    </source>
</evidence>
<dbReference type="EMBL" id="JACGCI010000058">
    <property type="protein sequence ID" value="KAF6750227.1"/>
    <property type="molecule type" value="Genomic_DNA"/>
</dbReference>
<proteinExistence type="predicted"/>
<feature type="transmembrane region" description="Helical" evidence="1">
    <location>
        <begin position="494"/>
        <end position="515"/>
    </location>
</feature>
<name>A0A8H6M3I5_9AGAR</name>
<dbReference type="AlphaFoldDB" id="A0A8H6M3I5"/>
<protein>
    <recommendedName>
        <fullName evidence="4">Transmembrane protein</fullName>
    </recommendedName>
</protein>
<keyword evidence="1" id="KW-0472">Membrane</keyword>
<accession>A0A8H6M3I5</accession>
<organism evidence="2 3">
    <name type="scientific">Ephemerocybe angulata</name>
    <dbReference type="NCBI Taxonomy" id="980116"/>
    <lineage>
        <taxon>Eukaryota</taxon>
        <taxon>Fungi</taxon>
        <taxon>Dikarya</taxon>
        <taxon>Basidiomycota</taxon>
        <taxon>Agaricomycotina</taxon>
        <taxon>Agaricomycetes</taxon>
        <taxon>Agaricomycetidae</taxon>
        <taxon>Agaricales</taxon>
        <taxon>Agaricineae</taxon>
        <taxon>Psathyrellaceae</taxon>
        <taxon>Ephemerocybe</taxon>
    </lineage>
</organism>
<evidence type="ECO:0000313" key="3">
    <source>
        <dbReference type="Proteomes" id="UP000521943"/>
    </source>
</evidence>
<evidence type="ECO:0000256" key="1">
    <source>
        <dbReference type="SAM" id="Phobius"/>
    </source>
</evidence>
<keyword evidence="3" id="KW-1185">Reference proteome</keyword>
<comment type="caution">
    <text evidence="2">The sequence shown here is derived from an EMBL/GenBank/DDBJ whole genome shotgun (WGS) entry which is preliminary data.</text>
</comment>
<dbReference type="OrthoDB" id="3198553at2759"/>
<reference evidence="2 3" key="1">
    <citation type="submission" date="2020-07" db="EMBL/GenBank/DDBJ databases">
        <title>Comparative genomics of pyrophilous fungi reveals a link between fire events and developmental genes.</title>
        <authorList>
            <consortium name="DOE Joint Genome Institute"/>
            <person name="Steindorff A.S."/>
            <person name="Carver A."/>
            <person name="Calhoun S."/>
            <person name="Stillman K."/>
            <person name="Liu H."/>
            <person name="Lipzen A."/>
            <person name="Pangilinan J."/>
            <person name="Labutti K."/>
            <person name="Bruns T.D."/>
            <person name="Grigoriev I.V."/>
        </authorList>
    </citation>
    <scope>NUCLEOTIDE SEQUENCE [LARGE SCALE GENOMIC DNA]</scope>
    <source>
        <strain evidence="2 3">CBS 144469</strain>
    </source>
</reference>
<feature type="transmembrane region" description="Helical" evidence="1">
    <location>
        <begin position="20"/>
        <end position="38"/>
    </location>
</feature>
<evidence type="ECO:0000313" key="2">
    <source>
        <dbReference type="EMBL" id="KAF6750227.1"/>
    </source>
</evidence>
<sequence length="540" mass="58348">MPPNFSTWLNLWSNWGQRIQLLSFLVMGTLFAIGHHLMCKSLDGRLVRGDGIRMHGKVVVSDQALVSAGSNALSQLVKYCYGATVGVAFAQYFWTVVAPFSSRKGESPGRDTPTYRALPSKSTTEQLSRIDAPVAAAEGNPFLPSAIRAWAIAPGLAFVSLLMMVMIPIQIVAPGSIHVVSSEYGVPMPCSIPSPDISMVHISGIYETPKLATAVRVRQVEPTPTEIHATGDSQHDINGTSVHIHTPSIRTKAIVNNVLISGSYLQVPSPCGRCSYNVSFTGPSLQCSSAEANRTYNFGTYFGGYGGLSGSQMLLLRGLFDHTTDNILSVATQDGSFLSPNPPFAVACQAFSSTYSVRVRYNVSSAIEVLNVVMGERINFDSDEPHSIQLAGMVEAVGLALQGRIGFRSGTEELSPVQNTAYSPLLRWTRGEKNQSTFEWSNMETALPSLMQNVSLTLLSGSFMPRNGTSYFALSDGECLTTQLIYEYSAGRLLGIYGAGWIISAGCLAVGFMLVGRNGRERDMQFSHLVMGLYEGKGET</sequence>
<feature type="transmembrane region" description="Helical" evidence="1">
    <location>
        <begin position="149"/>
        <end position="173"/>
    </location>
</feature>
<keyword evidence="1" id="KW-0812">Transmembrane</keyword>
<keyword evidence="1" id="KW-1133">Transmembrane helix</keyword>